<dbReference type="STRING" id="48269.A0A183M986"/>
<dbReference type="EMBL" id="UZAI01008165">
    <property type="protein sequence ID" value="VDP01249.1"/>
    <property type="molecule type" value="Genomic_DNA"/>
</dbReference>
<proteinExistence type="predicted"/>
<feature type="non-terminal residue" evidence="1">
    <location>
        <position position="1"/>
    </location>
</feature>
<organism evidence="1 2">
    <name type="scientific">Schistosoma margrebowiei</name>
    <dbReference type="NCBI Taxonomy" id="48269"/>
    <lineage>
        <taxon>Eukaryota</taxon>
        <taxon>Metazoa</taxon>
        <taxon>Spiralia</taxon>
        <taxon>Lophotrochozoa</taxon>
        <taxon>Platyhelminthes</taxon>
        <taxon>Trematoda</taxon>
        <taxon>Digenea</taxon>
        <taxon>Strigeidida</taxon>
        <taxon>Schistosomatoidea</taxon>
        <taxon>Schistosomatidae</taxon>
        <taxon>Schistosoma</taxon>
    </lineage>
</organism>
<evidence type="ECO:0000313" key="2">
    <source>
        <dbReference type="Proteomes" id="UP000277204"/>
    </source>
</evidence>
<reference evidence="1 2" key="1">
    <citation type="submission" date="2018-11" db="EMBL/GenBank/DDBJ databases">
        <authorList>
            <consortium name="Pathogen Informatics"/>
        </authorList>
    </citation>
    <scope>NUCLEOTIDE SEQUENCE [LARGE SCALE GENOMIC DNA]</scope>
    <source>
        <strain evidence="1 2">Zambia</strain>
    </source>
</reference>
<name>A0A183M986_9TREM</name>
<accession>A0A183M986</accession>
<gene>
    <name evidence="1" type="ORF">SMRZ_LOCUS12611</name>
</gene>
<dbReference type="AlphaFoldDB" id="A0A183M986"/>
<protein>
    <submittedName>
        <fullName evidence="1">Uncharacterized protein</fullName>
    </submittedName>
</protein>
<keyword evidence="2" id="KW-1185">Reference proteome</keyword>
<evidence type="ECO:0000313" key="1">
    <source>
        <dbReference type="EMBL" id="VDP01249.1"/>
    </source>
</evidence>
<sequence length="209" mass="22338">SCLQKKTETVATNAENYSSCKVEEVGRLSVVEVSADAAKFTVPTKPTEDGKVSRPGTSSSLKLQLSYGVGEACHSPSLELSDLKELGMESMTNQCPAAAIGSSTFQNVCNEVDRSVVEVSNITGNYNVKTEQTSEKAVSFLDPLAAAATALSDDNDSTHEFTSMTSCAAQILHENAKNDVISTPEITLSGSEDCDSNFSRYKDENILKF</sequence>
<dbReference type="Proteomes" id="UP000277204">
    <property type="component" value="Unassembled WGS sequence"/>
</dbReference>